<sequence>MDPLNLSEEFAGAVGLSGQLVNLVIRLDQRYSVHQSFGGVTSLPTSHIDIYLVISPDTMVDGPVLDQVAYLLLAHPGRLHIHCGLTRGSVFHLTSPQDRSWLGWDATLASISTAQPVHNSDHPADIHLLLSHRLRYRLPRDCHLLDCDFCAGKPFVGPGSDVALSQPRSDLTLEWIKDRMSRVQMITMGELEAKEWYQPFKRDWHQSQW</sequence>
<dbReference type="Proteomes" id="UP001164286">
    <property type="component" value="Unassembled WGS sequence"/>
</dbReference>
<name>A0AA38LU25_9TREE</name>
<evidence type="ECO:0000313" key="1">
    <source>
        <dbReference type="EMBL" id="KAI9635218.1"/>
    </source>
</evidence>
<accession>A0AA38LU25</accession>
<gene>
    <name evidence="1" type="ORF">MKK02DRAFT_43899</name>
</gene>
<keyword evidence="2" id="KW-1185">Reference proteome</keyword>
<comment type="caution">
    <text evidence="1">The sequence shown here is derived from an EMBL/GenBank/DDBJ whole genome shotgun (WGS) entry which is preliminary data.</text>
</comment>
<proteinExistence type="predicted"/>
<evidence type="ECO:0000313" key="2">
    <source>
        <dbReference type="Proteomes" id="UP001164286"/>
    </source>
</evidence>
<dbReference type="EMBL" id="JAKWFO010000005">
    <property type="protein sequence ID" value="KAI9635218.1"/>
    <property type="molecule type" value="Genomic_DNA"/>
</dbReference>
<reference evidence="1" key="1">
    <citation type="journal article" date="2022" name="G3 (Bethesda)">
        <title>High quality genome of the basidiomycete yeast Dioszegia hungarica PDD-24b-2 isolated from cloud water.</title>
        <authorList>
            <person name="Jarrige D."/>
            <person name="Haridas S."/>
            <person name="Bleykasten-Grosshans C."/>
            <person name="Joly M."/>
            <person name="Nadalig T."/>
            <person name="Sancelme M."/>
            <person name="Vuilleumier S."/>
            <person name="Grigoriev I.V."/>
            <person name="Amato P."/>
            <person name="Bringel F."/>
        </authorList>
    </citation>
    <scope>NUCLEOTIDE SEQUENCE</scope>
    <source>
        <strain evidence="1">PDD-24b-2</strain>
    </source>
</reference>
<dbReference type="RefSeq" id="XP_052944995.1">
    <property type="nucleotide sequence ID" value="XM_053092670.1"/>
</dbReference>
<organism evidence="1 2">
    <name type="scientific">Dioszegia hungarica</name>
    <dbReference type="NCBI Taxonomy" id="4972"/>
    <lineage>
        <taxon>Eukaryota</taxon>
        <taxon>Fungi</taxon>
        <taxon>Dikarya</taxon>
        <taxon>Basidiomycota</taxon>
        <taxon>Agaricomycotina</taxon>
        <taxon>Tremellomycetes</taxon>
        <taxon>Tremellales</taxon>
        <taxon>Bulleribasidiaceae</taxon>
        <taxon>Dioszegia</taxon>
    </lineage>
</organism>
<dbReference type="GeneID" id="77731875"/>
<dbReference type="AlphaFoldDB" id="A0AA38LU25"/>
<protein>
    <submittedName>
        <fullName evidence="1">Uncharacterized protein</fullName>
    </submittedName>
</protein>